<dbReference type="Pfam" id="PF07727">
    <property type="entry name" value="RVT_2"/>
    <property type="match status" value="1"/>
</dbReference>
<feature type="non-terminal residue" evidence="3">
    <location>
        <position position="160"/>
    </location>
</feature>
<keyword evidence="4" id="KW-1185">Reference proteome</keyword>
<dbReference type="Proteomes" id="UP000265520">
    <property type="component" value="Unassembled WGS sequence"/>
</dbReference>
<evidence type="ECO:0000313" key="4">
    <source>
        <dbReference type="Proteomes" id="UP000265520"/>
    </source>
</evidence>
<organism evidence="3 4">
    <name type="scientific">Trifolium medium</name>
    <dbReference type="NCBI Taxonomy" id="97028"/>
    <lineage>
        <taxon>Eukaryota</taxon>
        <taxon>Viridiplantae</taxon>
        <taxon>Streptophyta</taxon>
        <taxon>Embryophyta</taxon>
        <taxon>Tracheophyta</taxon>
        <taxon>Spermatophyta</taxon>
        <taxon>Magnoliopsida</taxon>
        <taxon>eudicotyledons</taxon>
        <taxon>Gunneridae</taxon>
        <taxon>Pentapetalae</taxon>
        <taxon>rosids</taxon>
        <taxon>fabids</taxon>
        <taxon>Fabales</taxon>
        <taxon>Fabaceae</taxon>
        <taxon>Papilionoideae</taxon>
        <taxon>50 kb inversion clade</taxon>
        <taxon>NPAAA clade</taxon>
        <taxon>Hologalegina</taxon>
        <taxon>IRL clade</taxon>
        <taxon>Trifolieae</taxon>
        <taxon>Trifolium</taxon>
    </lineage>
</organism>
<proteinExistence type="predicted"/>
<dbReference type="InterPro" id="IPR013103">
    <property type="entry name" value="RVT_2"/>
</dbReference>
<dbReference type="AlphaFoldDB" id="A0A392R1Y2"/>
<protein>
    <submittedName>
        <fullName evidence="3">Retrovirus-related pol polyprotein from transposon TNT 1-94</fullName>
    </submittedName>
</protein>
<feature type="region of interest" description="Disordered" evidence="1">
    <location>
        <begin position="1"/>
        <end position="26"/>
    </location>
</feature>
<comment type="caution">
    <text evidence="3">The sequence shown here is derived from an EMBL/GenBank/DDBJ whole genome shotgun (WGS) entry which is preliminary data.</text>
</comment>
<evidence type="ECO:0000259" key="2">
    <source>
        <dbReference type="Pfam" id="PF07727"/>
    </source>
</evidence>
<feature type="non-terminal residue" evidence="3">
    <location>
        <position position="1"/>
    </location>
</feature>
<name>A0A392R1Y2_9FABA</name>
<feature type="compositionally biased region" description="Polar residues" evidence="1">
    <location>
        <begin position="1"/>
        <end position="10"/>
    </location>
</feature>
<evidence type="ECO:0000313" key="3">
    <source>
        <dbReference type="EMBL" id="MCI30092.1"/>
    </source>
</evidence>
<feature type="domain" description="Reverse transcriptase Ty1/copia-type" evidence="2">
    <location>
        <begin position="106"/>
        <end position="159"/>
    </location>
</feature>
<accession>A0A392R1Y2</accession>
<sequence>APTSPTTNGNVAPISLPTRHSTRPSNPPGYLSDYHCYSASSDPLKLSNNVAHPLSSVLSYNHFSPTYKHYCCSISSTTEPTTFNQANKIDCWRQAMNIELQALAQNQTWTVVDLPPGKVPIGCKWVYKVKYHANGSIERYKARLVAKGYTQVEGIDYFDT</sequence>
<dbReference type="EMBL" id="LXQA010177033">
    <property type="protein sequence ID" value="MCI30092.1"/>
    <property type="molecule type" value="Genomic_DNA"/>
</dbReference>
<evidence type="ECO:0000256" key="1">
    <source>
        <dbReference type="SAM" id="MobiDB-lite"/>
    </source>
</evidence>
<reference evidence="3 4" key="1">
    <citation type="journal article" date="2018" name="Front. Plant Sci.">
        <title>Red Clover (Trifolium pratense) and Zigzag Clover (T. medium) - A Picture of Genomic Similarities and Differences.</title>
        <authorList>
            <person name="Dluhosova J."/>
            <person name="Istvanek J."/>
            <person name="Nedelnik J."/>
            <person name="Repkova J."/>
        </authorList>
    </citation>
    <scope>NUCLEOTIDE SEQUENCE [LARGE SCALE GENOMIC DNA]</scope>
    <source>
        <strain evidence="4">cv. 10/8</strain>
        <tissue evidence="3">Leaf</tissue>
    </source>
</reference>